<feature type="transmembrane region" description="Helical" evidence="1">
    <location>
        <begin position="32"/>
        <end position="51"/>
    </location>
</feature>
<dbReference type="InterPro" id="IPR051599">
    <property type="entry name" value="Cell_Envelope_Assoc"/>
</dbReference>
<keyword evidence="1" id="KW-0812">Transmembrane</keyword>
<dbReference type="GO" id="GO:0043164">
    <property type="term" value="P:Gram-negative-bacterium-type cell wall biogenesis"/>
    <property type="evidence" value="ECO:0007669"/>
    <property type="project" value="TreeGrafter"/>
</dbReference>
<dbReference type="CDD" id="cd06259">
    <property type="entry name" value="YdcF-like"/>
    <property type="match status" value="1"/>
</dbReference>
<keyword evidence="1" id="KW-1133">Transmembrane helix</keyword>
<name>A0A662DMJ9_UNCAE</name>
<evidence type="ECO:0000259" key="2">
    <source>
        <dbReference type="Pfam" id="PF02698"/>
    </source>
</evidence>
<sequence length="232" mass="26412">MLPQILSPELFYFYFKNIRKQNIGMGKKLKKIFFGTGVTVLIVFGILYLPFTQYKLTQVLNVEENVHPAKAIVVLGGGLKSDGSLGISTRERVRYGVFLFKLGFGDYLILSGGDEVNGKLEADQMYKMALNEGIPPEAVIKEDNSLNTHENAIYTKKILSRYGIEEKVILVTSPYHIKRALFCFRRQGIKVLPAPVKNSEIYTYGLYQSLRNISLLVHEFLALAWYRYTGRI</sequence>
<accession>A0A662DMJ9</accession>
<dbReference type="AlphaFoldDB" id="A0A662DMJ9"/>
<reference evidence="3 4" key="1">
    <citation type="submission" date="2018-06" db="EMBL/GenBank/DDBJ databases">
        <title>Extensive metabolic versatility and redundancy in microbially diverse, dynamic hydrothermal sediments.</title>
        <authorList>
            <person name="Dombrowski N."/>
            <person name="Teske A."/>
            <person name="Baker B.J."/>
        </authorList>
    </citation>
    <scope>NUCLEOTIDE SEQUENCE [LARGE SCALE GENOMIC DNA]</scope>
    <source>
        <strain evidence="3">B3_G15</strain>
    </source>
</reference>
<organism evidence="3 4">
    <name type="scientific">Aerophobetes bacterium</name>
    <dbReference type="NCBI Taxonomy" id="2030807"/>
    <lineage>
        <taxon>Bacteria</taxon>
        <taxon>Candidatus Aerophobota</taxon>
    </lineage>
</organism>
<dbReference type="InterPro" id="IPR014729">
    <property type="entry name" value="Rossmann-like_a/b/a_fold"/>
</dbReference>
<proteinExistence type="predicted"/>
<dbReference type="Proteomes" id="UP000280417">
    <property type="component" value="Unassembled WGS sequence"/>
</dbReference>
<dbReference type="PANTHER" id="PTHR30336">
    <property type="entry name" value="INNER MEMBRANE PROTEIN, PROBABLE PERMEASE"/>
    <property type="match status" value="1"/>
</dbReference>
<dbReference type="GO" id="GO:0005886">
    <property type="term" value="C:plasma membrane"/>
    <property type="evidence" value="ECO:0007669"/>
    <property type="project" value="TreeGrafter"/>
</dbReference>
<gene>
    <name evidence="3" type="ORF">DRJ04_00645</name>
</gene>
<dbReference type="Pfam" id="PF02698">
    <property type="entry name" value="DUF218"/>
    <property type="match status" value="1"/>
</dbReference>
<evidence type="ECO:0000313" key="3">
    <source>
        <dbReference type="EMBL" id="RLE15339.1"/>
    </source>
</evidence>
<dbReference type="EMBL" id="QMQA01000008">
    <property type="protein sequence ID" value="RLE15339.1"/>
    <property type="molecule type" value="Genomic_DNA"/>
</dbReference>
<feature type="domain" description="DUF218" evidence="2">
    <location>
        <begin position="71"/>
        <end position="221"/>
    </location>
</feature>
<evidence type="ECO:0000313" key="4">
    <source>
        <dbReference type="Proteomes" id="UP000280417"/>
    </source>
</evidence>
<protein>
    <recommendedName>
        <fullName evidence="2">DUF218 domain-containing protein</fullName>
    </recommendedName>
</protein>
<evidence type="ECO:0000256" key="1">
    <source>
        <dbReference type="SAM" id="Phobius"/>
    </source>
</evidence>
<dbReference type="GO" id="GO:0000270">
    <property type="term" value="P:peptidoglycan metabolic process"/>
    <property type="evidence" value="ECO:0007669"/>
    <property type="project" value="TreeGrafter"/>
</dbReference>
<dbReference type="InterPro" id="IPR003848">
    <property type="entry name" value="DUF218"/>
</dbReference>
<dbReference type="PANTHER" id="PTHR30336:SF4">
    <property type="entry name" value="ENVELOPE BIOGENESIS FACTOR ELYC"/>
    <property type="match status" value="1"/>
</dbReference>
<keyword evidence="1" id="KW-0472">Membrane</keyword>
<comment type="caution">
    <text evidence="3">The sequence shown here is derived from an EMBL/GenBank/DDBJ whole genome shotgun (WGS) entry which is preliminary data.</text>
</comment>
<dbReference type="Gene3D" id="3.40.50.620">
    <property type="entry name" value="HUPs"/>
    <property type="match status" value="1"/>
</dbReference>